<dbReference type="EMBL" id="VCMV01000010">
    <property type="protein sequence ID" value="KAB0267965.1"/>
    <property type="molecule type" value="Genomic_DNA"/>
</dbReference>
<accession>A0A5N3PE87</accession>
<dbReference type="GO" id="GO:0009279">
    <property type="term" value="C:cell outer membrane"/>
    <property type="evidence" value="ECO:0007669"/>
    <property type="project" value="UniProtKB-SubCell"/>
</dbReference>
<dbReference type="Proteomes" id="UP000325684">
    <property type="component" value="Unassembled WGS sequence"/>
</dbReference>
<evidence type="ECO:0000256" key="9">
    <source>
        <dbReference type="ARBA" id="ARBA00023237"/>
    </source>
</evidence>
<evidence type="ECO:0000313" key="11">
    <source>
        <dbReference type="EMBL" id="KAB0267965.1"/>
    </source>
</evidence>
<organism evidence="11 12">
    <name type="scientific">Microvirga brassicacearum</name>
    <dbReference type="NCBI Taxonomy" id="2580413"/>
    <lineage>
        <taxon>Bacteria</taxon>
        <taxon>Pseudomonadati</taxon>
        <taxon>Pseudomonadota</taxon>
        <taxon>Alphaproteobacteria</taxon>
        <taxon>Hyphomicrobiales</taxon>
        <taxon>Methylobacteriaceae</taxon>
        <taxon>Microvirga</taxon>
    </lineage>
</organism>
<dbReference type="AlphaFoldDB" id="A0A5N3PE87"/>
<dbReference type="GO" id="GO:0015288">
    <property type="term" value="F:porin activity"/>
    <property type="evidence" value="ECO:0007669"/>
    <property type="project" value="UniProtKB-KW"/>
</dbReference>
<keyword evidence="2 10" id="KW-0813">Transport</keyword>
<proteinExistence type="inferred from homology"/>
<feature type="chain" id="PRO_5024472689" description="Porin" evidence="10">
    <location>
        <begin position="25"/>
        <end position="115"/>
    </location>
</feature>
<gene>
    <name evidence="11" type="ORF">FEZ63_07125</name>
</gene>
<comment type="domain">
    <text evidence="10">Consists of 16-stranded beta-barrel sheets, with large surface-exposed loops, that form a transmembrane pore at the center of each barrel. The pore is partially ocluded by a peptide loop that folds into the pore lumen.</text>
</comment>
<dbReference type="GO" id="GO:0006811">
    <property type="term" value="P:monoatomic ion transport"/>
    <property type="evidence" value="ECO:0007669"/>
    <property type="project" value="UniProtKB-KW"/>
</dbReference>
<evidence type="ECO:0000256" key="8">
    <source>
        <dbReference type="ARBA" id="ARBA00023136"/>
    </source>
</evidence>
<dbReference type="RefSeq" id="WP_150942945.1">
    <property type="nucleotide sequence ID" value="NZ_VCMV01000010.1"/>
</dbReference>
<reference evidence="11 12" key="1">
    <citation type="journal article" date="2019" name="Microorganisms">
        <title>Genome Insights into the Novel Species Microvirga brassicacearum, a Rapeseed Endophyte with Biotechnological Potential.</title>
        <authorList>
            <person name="Jimenez-Gomez A."/>
            <person name="Saati-Santamaria Z."/>
            <person name="Igual J.M."/>
            <person name="Rivas R."/>
            <person name="Mateos P.F."/>
            <person name="Garcia-Fraile P."/>
        </authorList>
    </citation>
    <scope>NUCLEOTIDE SEQUENCE [LARGE SCALE GENOMIC DNA]</scope>
    <source>
        <strain evidence="11 12">CDVBN77</strain>
    </source>
</reference>
<evidence type="ECO:0000256" key="2">
    <source>
        <dbReference type="ARBA" id="ARBA00022448"/>
    </source>
</evidence>
<keyword evidence="12" id="KW-1185">Reference proteome</keyword>
<comment type="subcellular location">
    <subcellularLocation>
        <location evidence="10">Cell outer membrane</location>
        <topology evidence="10">Multi-pass membrane protein</topology>
    </subcellularLocation>
</comment>
<evidence type="ECO:0000256" key="10">
    <source>
        <dbReference type="RuleBase" id="RU364005"/>
    </source>
</evidence>
<feature type="signal peptide" evidence="10">
    <location>
        <begin position="1"/>
        <end position="24"/>
    </location>
</feature>
<evidence type="ECO:0000256" key="1">
    <source>
        <dbReference type="ARBA" id="ARBA00009521"/>
    </source>
</evidence>
<evidence type="ECO:0000256" key="3">
    <source>
        <dbReference type="ARBA" id="ARBA00022452"/>
    </source>
</evidence>
<keyword evidence="5 10" id="KW-0732">Signal</keyword>
<keyword evidence="8 10" id="KW-0472">Membrane</keyword>
<protein>
    <recommendedName>
        <fullName evidence="10">Porin</fullName>
    </recommendedName>
</protein>
<keyword evidence="7 10" id="KW-0626">Porin</keyword>
<dbReference type="InterPro" id="IPR003684">
    <property type="entry name" value="Porin_alphabac"/>
</dbReference>
<keyword evidence="9 10" id="KW-0998">Cell outer membrane</keyword>
<comment type="similarity">
    <text evidence="1 10">Belongs to the alphaproteobacteria porin family.</text>
</comment>
<evidence type="ECO:0000256" key="5">
    <source>
        <dbReference type="ARBA" id="ARBA00022729"/>
    </source>
</evidence>
<evidence type="ECO:0000313" key="12">
    <source>
        <dbReference type="Proteomes" id="UP000325684"/>
    </source>
</evidence>
<keyword evidence="4 10" id="KW-0812">Transmembrane</keyword>
<evidence type="ECO:0000256" key="4">
    <source>
        <dbReference type="ARBA" id="ARBA00022692"/>
    </source>
</evidence>
<evidence type="ECO:0000256" key="7">
    <source>
        <dbReference type="ARBA" id="ARBA00023114"/>
    </source>
</evidence>
<comment type="function">
    <text evidence="10">Forms passive diffusion pores that allow small molecular weight hydrophilic materials across the outer membrane.</text>
</comment>
<dbReference type="OrthoDB" id="8255413at2"/>
<sequence>MASNLLSIGVLALAVLAQSVPVPAAELLARNAAAVEPNRACTSQGAGFFSIPGSETCLRVSGRVRSDYRVVQPRTRSEGSSGFRTGARVQLDARTPTPYGTLRTVVRYDTRGMRN</sequence>
<dbReference type="Pfam" id="PF02530">
    <property type="entry name" value="Porin_2"/>
    <property type="match status" value="1"/>
</dbReference>
<evidence type="ECO:0000256" key="6">
    <source>
        <dbReference type="ARBA" id="ARBA00023065"/>
    </source>
</evidence>
<keyword evidence="3 10" id="KW-1134">Transmembrane beta strand</keyword>
<dbReference type="GO" id="GO:0046930">
    <property type="term" value="C:pore complex"/>
    <property type="evidence" value="ECO:0007669"/>
    <property type="project" value="UniProtKB-KW"/>
</dbReference>
<comment type="caution">
    <text evidence="11">The sequence shown here is derived from an EMBL/GenBank/DDBJ whole genome shotgun (WGS) entry which is preliminary data.</text>
</comment>
<keyword evidence="6 10" id="KW-0406">Ion transport</keyword>
<name>A0A5N3PE87_9HYPH</name>